<sequence>MNQKTVLLGVLGVSLLVVAQNLTPLMPVVFLGGKLPSLPLGIWLFIAFTLGLISSRLITIILQSSKSVRDYRDYTDEPEPRSTQKANRTSTPPTQRSSRKNFFSKSQDSVDSSVDSEDDWEQASKPPQEWEEERSNPVTWGNGDQESGNTYRSRPQPPERPTEKPKDTVYDADYRVIIPPYGSPPPSPSPPPPAKPGQDTTDWERPNSNPSEDEDWV</sequence>
<comment type="caution">
    <text evidence="3">The sequence shown here is derived from an EMBL/GenBank/DDBJ whole genome shotgun (WGS) entry which is preliminary data.</text>
</comment>
<feature type="region of interest" description="Disordered" evidence="1">
    <location>
        <begin position="69"/>
        <end position="217"/>
    </location>
</feature>
<feature type="compositionally biased region" description="Polar residues" evidence="1">
    <location>
        <begin position="136"/>
        <end position="153"/>
    </location>
</feature>
<feature type="transmembrane region" description="Helical" evidence="2">
    <location>
        <begin position="43"/>
        <end position="62"/>
    </location>
</feature>
<dbReference type="Proteomes" id="UP001235849">
    <property type="component" value="Unassembled WGS sequence"/>
</dbReference>
<dbReference type="EMBL" id="JAQOSO010000074">
    <property type="protein sequence ID" value="MDJ1175038.1"/>
    <property type="molecule type" value="Genomic_DNA"/>
</dbReference>
<keyword evidence="2" id="KW-0812">Transmembrane</keyword>
<keyword evidence="4" id="KW-1185">Reference proteome</keyword>
<proteinExistence type="predicted"/>
<reference evidence="3 4" key="1">
    <citation type="submission" date="2023-01" db="EMBL/GenBank/DDBJ databases">
        <title>Novel diversity within Roseofilum (Cyanobacteria; Desertifilaceae) from marine benthic mats with descriptions of four novel species.</title>
        <authorList>
            <person name="Wang Y."/>
            <person name="Berthold D.E."/>
            <person name="Hu J."/>
            <person name="Lefler F.W."/>
            <person name="Laughinghouse H.D. IV."/>
        </authorList>
    </citation>
    <scope>NUCLEOTIDE SEQUENCE [LARGE SCALE GENOMIC DNA]</scope>
    <source>
        <strain evidence="3 4">BLCC-M114</strain>
    </source>
</reference>
<evidence type="ECO:0008006" key="5">
    <source>
        <dbReference type="Google" id="ProtNLM"/>
    </source>
</evidence>
<evidence type="ECO:0000256" key="2">
    <source>
        <dbReference type="SAM" id="Phobius"/>
    </source>
</evidence>
<dbReference type="RefSeq" id="WP_283767350.1">
    <property type="nucleotide sequence ID" value="NZ_JAQOSO010000074.1"/>
</dbReference>
<feature type="compositionally biased region" description="Basic and acidic residues" evidence="1">
    <location>
        <begin position="160"/>
        <end position="174"/>
    </location>
</feature>
<keyword evidence="2" id="KW-0472">Membrane</keyword>
<protein>
    <recommendedName>
        <fullName evidence="5">LapA family protein</fullName>
    </recommendedName>
</protein>
<feature type="compositionally biased region" description="Pro residues" evidence="1">
    <location>
        <begin position="181"/>
        <end position="195"/>
    </location>
</feature>
<name>A0ABT7B797_9CYAN</name>
<evidence type="ECO:0000313" key="3">
    <source>
        <dbReference type="EMBL" id="MDJ1175038.1"/>
    </source>
</evidence>
<feature type="compositionally biased region" description="Basic and acidic residues" evidence="1">
    <location>
        <begin position="69"/>
        <end position="82"/>
    </location>
</feature>
<keyword evidence="2" id="KW-1133">Transmembrane helix</keyword>
<gene>
    <name evidence="3" type="ORF">PMG25_13130</name>
</gene>
<organism evidence="3 4">
    <name type="scientific">Roseofilum capinflatum BLCC-M114</name>
    <dbReference type="NCBI Taxonomy" id="3022440"/>
    <lineage>
        <taxon>Bacteria</taxon>
        <taxon>Bacillati</taxon>
        <taxon>Cyanobacteriota</taxon>
        <taxon>Cyanophyceae</taxon>
        <taxon>Desertifilales</taxon>
        <taxon>Desertifilaceae</taxon>
        <taxon>Roseofilum</taxon>
        <taxon>Roseofilum capinflatum</taxon>
    </lineage>
</organism>
<accession>A0ABT7B797</accession>
<feature type="compositionally biased region" description="Polar residues" evidence="1">
    <location>
        <begin position="83"/>
        <end position="105"/>
    </location>
</feature>
<evidence type="ECO:0000313" key="4">
    <source>
        <dbReference type="Proteomes" id="UP001235849"/>
    </source>
</evidence>
<evidence type="ECO:0000256" key="1">
    <source>
        <dbReference type="SAM" id="MobiDB-lite"/>
    </source>
</evidence>